<name>A0A7R7GY92_9MYCO</name>
<accession>A0A7R7GY92</accession>
<dbReference type="AlphaFoldDB" id="A0A7R7GY92"/>
<keyword evidence="2" id="KW-1185">Reference proteome</keyword>
<gene>
    <name evidence="1" type="ORF">MHEC_45190</name>
</gene>
<evidence type="ECO:0000313" key="2">
    <source>
        <dbReference type="Proteomes" id="UP000595446"/>
    </source>
</evidence>
<dbReference type="Proteomes" id="UP000595446">
    <property type="component" value="Chromosome"/>
</dbReference>
<sequence length="68" mass="7913">MPRGRTFKDLYKQGSASEVAVLRVCDAHIKICLHEACSVLVWRYRYDLKSPNVEIYDEIEQIVREGIT</sequence>
<proteinExistence type="predicted"/>
<reference evidence="1 2" key="1">
    <citation type="submission" date="2020-12" db="EMBL/GenBank/DDBJ databases">
        <title>Complete genome sequence of Mycobacterium heckeshornense JCM 15655T, closely related to a pathogenic non-tuberculous mycobacterial species Mycobacterium xenopi.</title>
        <authorList>
            <person name="Yoshida M."/>
            <person name="Fukano H."/>
            <person name="Asakura T."/>
            <person name="Suzuki M."/>
            <person name="Hoshino Y."/>
        </authorList>
    </citation>
    <scope>NUCLEOTIDE SEQUENCE [LARGE SCALE GENOMIC DNA]</scope>
    <source>
        <strain evidence="1 2">JCM 15655</strain>
    </source>
</reference>
<dbReference type="EMBL" id="AP024237">
    <property type="protein sequence ID" value="BCO38086.1"/>
    <property type="molecule type" value="Genomic_DNA"/>
</dbReference>
<organism evidence="1 2">
    <name type="scientific">Mycobacterium heckeshornense</name>
    <dbReference type="NCBI Taxonomy" id="110505"/>
    <lineage>
        <taxon>Bacteria</taxon>
        <taxon>Bacillati</taxon>
        <taxon>Actinomycetota</taxon>
        <taxon>Actinomycetes</taxon>
        <taxon>Mycobacteriales</taxon>
        <taxon>Mycobacteriaceae</taxon>
        <taxon>Mycobacterium</taxon>
    </lineage>
</organism>
<protein>
    <submittedName>
        <fullName evidence="1">Uncharacterized protein</fullName>
    </submittedName>
</protein>
<evidence type="ECO:0000313" key="1">
    <source>
        <dbReference type="EMBL" id="BCO38086.1"/>
    </source>
</evidence>